<evidence type="ECO:0000256" key="4">
    <source>
        <dbReference type="ARBA" id="ARBA00022597"/>
    </source>
</evidence>
<dbReference type="FunFam" id="3.40.50.300:FF:000127">
    <property type="entry name" value="Ribose import ATP-binding protein RbsA"/>
    <property type="match status" value="1"/>
</dbReference>
<evidence type="ECO:0000256" key="7">
    <source>
        <dbReference type="ARBA" id="ARBA00022840"/>
    </source>
</evidence>
<dbReference type="GO" id="GO:0016887">
    <property type="term" value="F:ATP hydrolysis activity"/>
    <property type="evidence" value="ECO:0007669"/>
    <property type="project" value="InterPro"/>
</dbReference>
<protein>
    <submittedName>
        <fullName evidence="11">ABC transporter related</fullName>
    </submittedName>
</protein>
<keyword evidence="7" id="KW-0067">ATP-binding</keyword>
<evidence type="ECO:0000313" key="11">
    <source>
        <dbReference type="EMBL" id="GAK59068.1"/>
    </source>
</evidence>
<dbReference type="PANTHER" id="PTHR43790:SF3">
    <property type="entry name" value="D-ALLOSE IMPORT ATP-BINDING PROTEIN ALSA-RELATED"/>
    <property type="match status" value="1"/>
</dbReference>
<dbReference type="InterPro" id="IPR003593">
    <property type="entry name" value="AAA+_ATPase"/>
</dbReference>
<feature type="domain" description="ABC transporter" evidence="10">
    <location>
        <begin position="2"/>
        <end position="239"/>
    </location>
</feature>
<dbReference type="CDD" id="cd03216">
    <property type="entry name" value="ABC_Carb_Monos_I"/>
    <property type="match status" value="1"/>
</dbReference>
<keyword evidence="5" id="KW-0677">Repeat</keyword>
<dbReference type="InterPro" id="IPR017871">
    <property type="entry name" value="ABC_transporter-like_CS"/>
</dbReference>
<evidence type="ECO:0000259" key="10">
    <source>
        <dbReference type="PROSITE" id="PS50893"/>
    </source>
</evidence>
<dbReference type="InterPro" id="IPR050107">
    <property type="entry name" value="ABC_carbohydrate_import_ATPase"/>
</dbReference>
<dbReference type="SMART" id="SM00382">
    <property type="entry name" value="AAA"/>
    <property type="match status" value="2"/>
</dbReference>
<evidence type="ECO:0000256" key="3">
    <source>
        <dbReference type="ARBA" id="ARBA00022475"/>
    </source>
</evidence>
<keyword evidence="6" id="KW-0547">Nucleotide-binding</keyword>
<dbReference type="HOGENOM" id="CLU_000604_92_2_0"/>
<feature type="domain" description="ABC transporter" evidence="10">
    <location>
        <begin position="250"/>
        <end position="498"/>
    </location>
</feature>
<dbReference type="InterPro" id="IPR003439">
    <property type="entry name" value="ABC_transporter-like_ATP-bd"/>
</dbReference>
<dbReference type="STRING" id="1499967.U27_06044"/>
<dbReference type="CDD" id="cd03215">
    <property type="entry name" value="ABC_Carb_Monos_II"/>
    <property type="match status" value="1"/>
</dbReference>
<keyword evidence="8" id="KW-1278">Translocase</keyword>
<evidence type="ECO:0000256" key="2">
    <source>
        <dbReference type="ARBA" id="ARBA00022448"/>
    </source>
</evidence>
<dbReference type="PROSITE" id="PS00211">
    <property type="entry name" value="ABC_TRANSPORTER_1"/>
    <property type="match status" value="1"/>
</dbReference>
<dbReference type="PANTHER" id="PTHR43790">
    <property type="entry name" value="CARBOHYDRATE TRANSPORT ATP-BINDING PROTEIN MG119-RELATED"/>
    <property type="match status" value="1"/>
</dbReference>
<keyword evidence="12" id="KW-1185">Reference proteome</keyword>
<dbReference type="Gene3D" id="3.40.50.300">
    <property type="entry name" value="P-loop containing nucleotide triphosphate hydrolases"/>
    <property type="match status" value="2"/>
</dbReference>
<evidence type="ECO:0000256" key="8">
    <source>
        <dbReference type="ARBA" id="ARBA00022967"/>
    </source>
</evidence>
<dbReference type="eggNOG" id="COG1129">
    <property type="taxonomic scope" value="Bacteria"/>
</dbReference>
<dbReference type="GO" id="GO:0005524">
    <property type="term" value="F:ATP binding"/>
    <property type="evidence" value="ECO:0007669"/>
    <property type="project" value="UniProtKB-KW"/>
</dbReference>
<sequence length="502" mass="55295">MLELRGITKDFPGVRALDNVSVQFHAGEIHALLGENGAGKSTLIKIISGIYQPDAGEITYNGEQLHFHNFRDGLQAGISIVNQEIQVIPESSIAENIMLDKMITYGKTGVVNWKRINEVAQTYLEMVGLDLPPATVTRDLSVAHKQLVQIAKALASNAKILLLDEPTSSITEHEVDTLFHLLRNLKTKGVVVIFVTHKLEEVFALCDKITVLRDGQCVGTVQSTDIDTHALVAMMIGRETDDKSYGVLDVDAQNIVLEAKHLYKKEKAHDVSFQLYKGEILGFYGLVGAGRTETARLLIGEDTLAGGEITIQGARAHIKSVADSLYRYNMGYITENRKEEGLLLEAPVKTNIAITIWNKIVHPLFQAISPAKETQFAQNMVDALAIKVIGVNQITETLSGGNQQKVSISKWLAAGCDILIMDEPTVGVDVGAKEYIHKLIWDLASQDKKSIILISSDMPEIIKLASRILVFKDKHIVGEVTGINTPTRDYNRISRQIGHYLA</sequence>
<dbReference type="Pfam" id="PF00005">
    <property type="entry name" value="ABC_tran"/>
    <property type="match status" value="2"/>
</dbReference>
<keyword evidence="3" id="KW-1003">Cell membrane</keyword>
<evidence type="ECO:0000256" key="9">
    <source>
        <dbReference type="ARBA" id="ARBA00023136"/>
    </source>
</evidence>
<reference evidence="11" key="1">
    <citation type="journal article" date="2015" name="PeerJ">
        <title>First genomic representation of candidate bacterial phylum KSB3 points to enhanced environmental sensing as a trigger of wastewater bulking.</title>
        <authorList>
            <person name="Sekiguchi Y."/>
            <person name="Ohashi A."/>
            <person name="Parks D.H."/>
            <person name="Yamauchi T."/>
            <person name="Tyson G.W."/>
            <person name="Hugenholtz P."/>
        </authorList>
    </citation>
    <scope>NUCLEOTIDE SEQUENCE [LARGE SCALE GENOMIC DNA]</scope>
</reference>
<keyword evidence="4" id="KW-0762">Sugar transport</keyword>
<dbReference type="EMBL" id="DF820469">
    <property type="protein sequence ID" value="GAK59068.1"/>
    <property type="molecule type" value="Genomic_DNA"/>
</dbReference>
<dbReference type="Proteomes" id="UP000030661">
    <property type="component" value="Unassembled WGS sequence"/>
</dbReference>
<dbReference type="SUPFAM" id="SSF52540">
    <property type="entry name" value="P-loop containing nucleoside triphosphate hydrolases"/>
    <property type="match status" value="2"/>
</dbReference>
<evidence type="ECO:0000256" key="1">
    <source>
        <dbReference type="ARBA" id="ARBA00004202"/>
    </source>
</evidence>
<organism evidence="11">
    <name type="scientific">Vecturithrix granuli</name>
    <dbReference type="NCBI Taxonomy" id="1499967"/>
    <lineage>
        <taxon>Bacteria</taxon>
        <taxon>Candidatus Moduliflexota</taxon>
        <taxon>Candidatus Vecturitrichia</taxon>
        <taxon>Candidatus Vecturitrichales</taxon>
        <taxon>Candidatus Vecturitrichaceae</taxon>
        <taxon>Candidatus Vecturithrix</taxon>
    </lineage>
</organism>
<dbReference type="GO" id="GO:0005886">
    <property type="term" value="C:plasma membrane"/>
    <property type="evidence" value="ECO:0007669"/>
    <property type="project" value="UniProtKB-SubCell"/>
</dbReference>
<keyword evidence="9" id="KW-0472">Membrane</keyword>
<evidence type="ECO:0000256" key="5">
    <source>
        <dbReference type="ARBA" id="ARBA00022737"/>
    </source>
</evidence>
<comment type="subcellular location">
    <subcellularLocation>
        <location evidence="1">Cell membrane</location>
        <topology evidence="1">Peripheral membrane protein</topology>
    </subcellularLocation>
</comment>
<dbReference type="PROSITE" id="PS50893">
    <property type="entry name" value="ABC_TRANSPORTER_2"/>
    <property type="match status" value="2"/>
</dbReference>
<accession>A0A081C3B3</accession>
<dbReference type="InterPro" id="IPR027417">
    <property type="entry name" value="P-loop_NTPase"/>
</dbReference>
<keyword evidence="2" id="KW-0813">Transport</keyword>
<proteinExistence type="predicted"/>
<dbReference type="AlphaFoldDB" id="A0A081C3B3"/>
<gene>
    <name evidence="11" type="ORF">U27_06044</name>
</gene>
<evidence type="ECO:0000313" key="12">
    <source>
        <dbReference type="Proteomes" id="UP000030661"/>
    </source>
</evidence>
<evidence type="ECO:0000256" key="6">
    <source>
        <dbReference type="ARBA" id="ARBA00022741"/>
    </source>
</evidence>
<name>A0A081C3B3_VECG1</name>